<name>A0A0N0P5J9_LEPSE</name>
<protein>
    <submittedName>
        <fullName evidence="1">Uncharacterized protein</fullName>
    </submittedName>
</protein>
<evidence type="ECO:0000313" key="2">
    <source>
        <dbReference type="Proteomes" id="UP000038009"/>
    </source>
</evidence>
<dbReference type="EMBL" id="LJSK01000125">
    <property type="protein sequence ID" value="KPI86556.1"/>
    <property type="molecule type" value="Genomic_DNA"/>
</dbReference>
<comment type="caution">
    <text evidence="1">The sequence shown here is derived from an EMBL/GenBank/DDBJ whole genome shotgun (WGS) entry which is preliminary data.</text>
</comment>
<dbReference type="OrthoDB" id="272860at2759"/>
<dbReference type="Proteomes" id="UP000038009">
    <property type="component" value="Unassembled WGS sequence"/>
</dbReference>
<gene>
    <name evidence="1" type="ORF">ABL78_4379</name>
</gene>
<accession>A0A0N0P5J9</accession>
<organism evidence="1 2">
    <name type="scientific">Leptomonas seymouri</name>
    <dbReference type="NCBI Taxonomy" id="5684"/>
    <lineage>
        <taxon>Eukaryota</taxon>
        <taxon>Discoba</taxon>
        <taxon>Euglenozoa</taxon>
        <taxon>Kinetoplastea</taxon>
        <taxon>Metakinetoplastina</taxon>
        <taxon>Trypanosomatida</taxon>
        <taxon>Trypanosomatidae</taxon>
        <taxon>Leishmaniinae</taxon>
        <taxon>Leptomonas</taxon>
    </lineage>
</organism>
<evidence type="ECO:0000313" key="1">
    <source>
        <dbReference type="EMBL" id="KPI86556.1"/>
    </source>
</evidence>
<dbReference type="OMA" id="CTHGPRR"/>
<keyword evidence="2" id="KW-1185">Reference proteome</keyword>
<dbReference type="AlphaFoldDB" id="A0A0N0P5J9"/>
<sequence>MSIAVTPPTQATCSNGEVVSPTPAARAMSLQQSLVQDYAHARKQYRQAHAQYSARVKPARPSRFDQYCTGAFQDLFFYTSASNPETCCAPSRCTHHPRKAGLHELNYHLQFRARARLYRAPSRRTCTGNDVFALLVTQEAAELADLLELEAVEFKELAYSYYGCVFGPADGIMEEESRVRRQLEDEFNESIMELLKDIRERIWQAEQCLYLRVYGMCPELLPRQPQLAAAALAAEAELYKLDIKCELDCKDAVSLWHRTCVIRGETESEEEISFRRIRLACFVEAHAIEEGYLIRDAATGHLQRTKKLVPAYMQDSVDYSLQFERLALVWSEETDRMALLDATEAAWAAQLNP</sequence>
<reference evidence="1 2" key="1">
    <citation type="journal article" date="2015" name="PLoS Pathog.">
        <title>Leptomonas seymouri: Adaptations to the Dixenous Life Cycle Analyzed by Genome Sequencing, Transcriptome Profiling and Co-infection with Leishmania donovani.</title>
        <authorList>
            <person name="Kraeva N."/>
            <person name="Butenko A."/>
            <person name="Hlavacova J."/>
            <person name="Kostygov A."/>
            <person name="Myskova J."/>
            <person name="Grybchuk D."/>
            <person name="Lestinova T."/>
            <person name="Votypka J."/>
            <person name="Volf P."/>
            <person name="Opperdoes F."/>
            <person name="Flegontov P."/>
            <person name="Lukes J."/>
            <person name="Yurchenko V."/>
        </authorList>
    </citation>
    <scope>NUCLEOTIDE SEQUENCE [LARGE SCALE GENOMIC DNA]</scope>
    <source>
        <strain evidence="1 2">ATCC 30220</strain>
    </source>
</reference>
<proteinExistence type="predicted"/>
<dbReference type="VEuPathDB" id="TriTrypDB:Lsey_0125_0140"/>